<evidence type="ECO:0000259" key="1">
    <source>
        <dbReference type="PROSITE" id="PS50972"/>
    </source>
</evidence>
<dbReference type="InterPro" id="IPR000489">
    <property type="entry name" value="Pterin-binding_dom"/>
</dbReference>
<dbReference type="EMBL" id="SLXK01000001">
    <property type="protein sequence ID" value="TCP32184.1"/>
    <property type="molecule type" value="Genomic_DNA"/>
</dbReference>
<organism evidence="2 3">
    <name type="scientific">Scopulibacillus darangshiensis</name>
    <dbReference type="NCBI Taxonomy" id="442528"/>
    <lineage>
        <taxon>Bacteria</taxon>
        <taxon>Bacillati</taxon>
        <taxon>Bacillota</taxon>
        <taxon>Bacilli</taxon>
        <taxon>Bacillales</taxon>
        <taxon>Sporolactobacillaceae</taxon>
        <taxon>Scopulibacillus</taxon>
    </lineage>
</organism>
<gene>
    <name evidence="2" type="ORF">EV207_101162</name>
</gene>
<dbReference type="RefSeq" id="WP_132742687.1">
    <property type="nucleotide sequence ID" value="NZ_SLXK01000001.1"/>
</dbReference>
<reference evidence="2 3" key="1">
    <citation type="submission" date="2019-03" db="EMBL/GenBank/DDBJ databases">
        <title>Genomic Encyclopedia of Type Strains, Phase IV (KMG-IV): sequencing the most valuable type-strain genomes for metagenomic binning, comparative biology and taxonomic classification.</title>
        <authorList>
            <person name="Goeker M."/>
        </authorList>
    </citation>
    <scope>NUCLEOTIDE SEQUENCE [LARGE SCALE GENOMIC DNA]</scope>
    <source>
        <strain evidence="2 3">DSM 19377</strain>
    </source>
</reference>
<dbReference type="Proteomes" id="UP000295416">
    <property type="component" value="Unassembled WGS sequence"/>
</dbReference>
<name>A0A4R2PCR7_9BACL</name>
<dbReference type="PROSITE" id="PS50972">
    <property type="entry name" value="PTERIN_BINDING"/>
    <property type="match status" value="1"/>
</dbReference>
<proteinExistence type="predicted"/>
<dbReference type="GO" id="GO:0042558">
    <property type="term" value="P:pteridine-containing compound metabolic process"/>
    <property type="evidence" value="ECO:0007669"/>
    <property type="project" value="InterPro"/>
</dbReference>
<feature type="domain" description="Pterin-binding" evidence="1">
    <location>
        <begin position="89"/>
        <end position="128"/>
    </location>
</feature>
<sequence>MADGFELEGMAELQKRLSQLGKKAVRVENKAIKAGAEPLAESMRQEVAYSDIDHPHIRDNIVVSGISNKDGIKHVQIGPNKEVAWRAKFLVEGTVNMEPDDFMDRAAVVSKKEVNEAIKNTIKAGLKL</sequence>
<dbReference type="Pfam" id="PF04883">
    <property type="entry name" value="HK97-gp10_like"/>
    <property type="match status" value="1"/>
</dbReference>
<evidence type="ECO:0000313" key="3">
    <source>
        <dbReference type="Proteomes" id="UP000295416"/>
    </source>
</evidence>
<dbReference type="InterPro" id="IPR010064">
    <property type="entry name" value="HK97-gp10_tail"/>
</dbReference>
<dbReference type="OrthoDB" id="886754at2"/>
<keyword evidence="3" id="KW-1185">Reference proteome</keyword>
<accession>A0A4R2PCR7</accession>
<dbReference type="NCBIfam" id="TIGR01725">
    <property type="entry name" value="phge_HK97_gp10"/>
    <property type="match status" value="1"/>
</dbReference>
<dbReference type="AlphaFoldDB" id="A0A4R2PCR7"/>
<evidence type="ECO:0000313" key="2">
    <source>
        <dbReference type="EMBL" id="TCP32184.1"/>
    </source>
</evidence>
<protein>
    <submittedName>
        <fullName evidence="2">HK97 gp10 family phage protein</fullName>
    </submittedName>
</protein>
<comment type="caution">
    <text evidence="2">The sequence shown here is derived from an EMBL/GenBank/DDBJ whole genome shotgun (WGS) entry which is preliminary data.</text>
</comment>